<dbReference type="EMBL" id="JAUFPT010000059">
    <property type="protein sequence ID" value="MDN3572517.1"/>
    <property type="molecule type" value="Genomic_DNA"/>
</dbReference>
<keyword evidence="8" id="KW-1185">Reference proteome</keyword>
<sequence length="306" mass="33820">MAEQPPGISAVAGLVASLPIRARRRALRSLFHLTALTRGGARAGLSPCFERVLRLPRREAVRLDREAAFHDALAEMEWLSLHRRSLTGIRSDLDHVSVRSPEILTHLASRGEPVILAPLHMGPYVLGLLKILLTFFPDRSLLVLRRRDDRPLETRVMQRITEFGIPVRFLTVTDRSGYLPAVRFARQSAVLVVFGDLPPSYGRPAAMPVLGLPTAFAFGIETLAHLTGATVVPLAVAARAGGSIVMPSDPFTVRANDPEERDRVAELMRRHIEATVRTWPEQWHHWARLPEFLPAAGEPVPRGGAA</sequence>
<keyword evidence="4" id="KW-0808">Transferase</keyword>
<keyword evidence="2" id="KW-1003">Cell membrane</keyword>
<evidence type="ECO:0000313" key="7">
    <source>
        <dbReference type="EMBL" id="MDN3572517.1"/>
    </source>
</evidence>
<dbReference type="RefSeq" id="WP_238292279.1">
    <property type="nucleotide sequence ID" value="NZ_BPQS01000052.1"/>
</dbReference>
<keyword evidence="5" id="KW-0472">Membrane</keyword>
<evidence type="ECO:0000256" key="4">
    <source>
        <dbReference type="ARBA" id="ARBA00022679"/>
    </source>
</evidence>
<evidence type="ECO:0000313" key="8">
    <source>
        <dbReference type="Proteomes" id="UP001244297"/>
    </source>
</evidence>
<dbReference type="InterPro" id="IPR004960">
    <property type="entry name" value="LipA_acyltrans"/>
</dbReference>
<evidence type="ECO:0000256" key="3">
    <source>
        <dbReference type="ARBA" id="ARBA00022519"/>
    </source>
</evidence>
<evidence type="ECO:0000256" key="2">
    <source>
        <dbReference type="ARBA" id="ARBA00022475"/>
    </source>
</evidence>
<keyword evidence="6" id="KW-0012">Acyltransferase</keyword>
<comment type="subcellular location">
    <subcellularLocation>
        <location evidence="1">Cell inner membrane</location>
    </subcellularLocation>
</comment>
<organism evidence="7 8">
    <name type="scientific">Methylobacterium longum</name>
    <dbReference type="NCBI Taxonomy" id="767694"/>
    <lineage>
        <taxon>Bacteria</taxon>
        <taxon>Pseudomonadati</taxon>
        <taxon>Pseudomonadota</taxon>
        <taxon>Alphaproteobacteria</taxon>
        <taxon>Hyphomicrobiales</taxon>
        <taxon>Methylobacteriaceae</taxon>
        <taxon>Methylobacterium</taxon>
    </lineage>
</organism>
<gene>
    <name evidence="7" type="ORF">QWZ18_18030</name>
</gene>
<reference evidence="8" key="1">
    <citation type="journal article" date="2019" name="Int. J. Syst. Evol. Microbiol.">
        <title>The Global Catalogue of Microorganisms (GCM) 10K type strain sequencing project: providing services to taxonomists for standard genome sequencing and annotation.</title>
        <authorList>
            <consortium name="The Broad Institute Genomics Platform"/>
            <consortium name="The Broad Institute Genome Sequencing Center for Infectious Disease"/>
            <person name="Wu L."/>
            <person name="Ma J."/>
        </authorList>
    </citation>
    <scope>NUCLEOTIDE SEQUENCE [LARGE SCALE GENOMIC DNA]</scope>
    <source>
        <strain evidence="8">CECT 7806</strain>
    </source>
</reference>
<keyword evidence="3" id="KW-0997">Cell inner membrane</keyword>
<dbReference type="Proteomes" id="UP001244297">
    <property type="component" value="Unassembled WGS sequence"/>
</dbReference>
<proteinExistence type="predicted"/>
<accession>A0ABT8AS54</accession>
<evidence type="ECO:0000256" key="5">
    <source>
        <dbReference type="ARBA" id="ARBA00023136"/>
    </source>
</evidence>
<name>A0ABT8AS54_9HYPH</name>
<comment type="caution">
    <text evidence="7">The sequence shown here is derived from an EMBL/GenBank/DDBJ whole genome shotgun (WGS) entry which is preliminary data.</text>
</comment>
<protein>
    <recommendedName>
        <fullName evidence="9">Lipid A biosynthesis acyltransferase</fullName>
    </recommendedName>
</protein>
<evidence type="ECO:0008006" key="9">
    <source>
        <dbReference type="Google" id="ProtNLM"/>
    </source>
</evidence>
<dbReference type="Pfam" id="PF03279">
    <property type="entry name" value="Lip_A_acyltrans"/>
    <property type="match status" value="1"/>
</dbReference>
<evidence type="ECO:0000256" key="1">
    <source>
        <dbReference type="ARBA" id="ARBA00004533"/>
    </source>
</evidence>
<evidence type="ECO:0000256" key="6">
    <source>
        <dbReference type="ARBA" id="ARBA00023315"/>
    </source>
</evidence>